<proteinExistence type="predicted"/>
<dbReference type="EMBL" id="KZ666180">
    <property type="protein sequence ID" value="PPR95802.1"/>
    <property type="molecule type" value="Genomic_DNA"/>
</dbReference>
<evidence type="ECO:0000256" key="1">
    <source>
        <dbReference type="SAM" id="MobiDB-lite"/>
    </source>
</evidence>
<feature type="compositionally biased region" description="Polar residues" evidence="1">
    <location>
        <begin position="18"/>
        <end position="27"/>
    </location>
</feature>
<evidence type="ECO:0000313" key="3">
    <source>
        <dbReference type="Proteomes" id="UP000239757"/>
    </source>
</evidence>
<reference evidence="2 3" key="1">
    <citation type="submission" date="2015-01" db="EMBL/GenBank/DDBJ databases">
        <title>Genome of allotetraploid Gossypium barbadense reveals genomic plasticity and fiber elongation in cotton evolution.</title>
        <authorList>
            <person name="Chen X."/>
            <person name="Liu X."/>
            <person name="Zhao B."/>
            <person name="Zheng H."/>
            <person name="Hu Y."/>
            <person name="Lu G."/>
            <person name="Yang C."/>
            <person name="Chen J."/>
            <person name="Shan C."/>
            <person name="Zhang L."/>
            <person name="Zhou Y."/>
            <person name="Wang L."/>
            <person name="Guo W."/>
            <person name="Bai Y."/>
            <person name="Ruan J."/>
            <person name="Shangguan X."/>
            <person name="Mao Y."/>
            <person name="Jiang J."/>
            <person name="Zhu Y."/>
            <person name="Lei J."/>
            <person name="Kang H."/>
            <person name="Chen S."/>
            <person name="He X."/>
            <person name="Wang R."/>
            <person name="Wang Y."/>
            <person name="Chen J."/>
            <person name="Wang L."/>
            <person name="Yu S."/>
            <person name="Wang B."/>
            <person name="Wei J."/>
            <person name="Song S."/>
            <person name="Lu X."/>
            <person name="Gao Z."/>
            <person name="Gu W."/>
            <person name="Deng X."/>
            <person name="Ma D."/>
            <person name="Wang S."/>
            <person name="Liang W."/>
            <person name="Fang L."/>
            <person name="Cai C."/>
            <person name="Zhu X."/>
            <person name="Zhou B."/>
            <person name="Zhang Y."/>
            <person name="Chen Z."/>
            <person name="Xu S."/>
            <person name="Zhu R."/>
            <person name="Wang S."/>
            <person name="Zhang T."/>
            <person name="Zhao G."/>
        </authorList>
    </citation>
    <scope>NUCLEOTIDE SEQUENCE [LARGE SCALE GENOMIC DNA]</scope>
    <source>
        <strain evidence="3">cv. Xinhai21</strain>
        <tissue evidence="2">Leaf</tissue>
    </source>
</reference>
<dbReference type="AlphaFoldDB" id="A0A2P5WXI6"/>
<feature type="region of interest" description="Disordered" evidence="1">
    <location>
        <begin position="1"/>
        <end position="35"/>
    </location>
</feature>
<protein>
    <submittedName>
        <fullName evidence="2">Uncharacterized protein</fullName>
    </submittedName>
</protein>
<sequence length="111" mass="11701">MKGPFGSLRTPAGFSFESPDSATSEAGESSKHGAKGVRGVLGGGMWATFGGRHAGLGTAPGLGLNCYMGHSNQCCRESGATQFQWIIYLHFDFKHSRAKFSQGLPHPSQLG</sequence>
<dbReference type="Proteomes" id="UP000239757">
    <property type="component" value="Unassembled WGS sequence"/>
</dbReference>
<accession>A0A2P5WXI6</accession>
<gene>
    <name evidence="2" type="ORF">GOBAR_AA24874</name>
</gene>
<organism evidence="2 3">
    <name type="scientific">Gossypium barbadense</name>
    <name type="common">Sea Island cotton</name>
    <name type="synonym">Hibiscus barbadensis</name>
    <dbReference type="NCBI Taxonomy" id="3634"/>
    <lineage>
        <taxon>Eukaryota</taxon>
        <taxon>Viridiplantae</taxon>
        <taxon>Streptophyta</taxon>
        <taxon>Embryophyta</taxon>
        <taxon>Tracheophyta</taxon>
        <taxon>Spermatophyta</taxon>
        <taxon>Magnoliopsida</taxon>
        <taxon>eudicotyledons</taxon>
        <taxon>Gunneridae</taxon>
        <taxon>Pentapetalae</taxon>
        <taxon>rosids</taxon>
        <taxon>malvids</taxon>
        <taxon>Malvales</taxon>
        <taxon>Malvaceae</taxon>
        <taxon>Malvoideae</taxon>
        <taxon>Gossypium</taxon>
    </lineage>
</organism>
<name>A0A2P5WXI6_GOSBA</name>
<evidence type="ECO:0000313" key="2">
    <source>
        <dbReference type="EMBL" id="PPR95802.1"/>
    </source>
</evidence>